<reference evidence="3" key="1">
    <citation type="journal article" date="2017" name="Front. Plant Sci.">
        <title>Climate Clever Clovers: New Paradigm to Reduce the Environmental Footprint of Ruminants by Breeding Low Methanogenic Forages Utilizing Haplotype Variation.</title>
        <authorList>
            <person name="Kaur P."/>
            <person name="Appels R."/>
            <person name="Bayer P.E."/>
            <person name="Keeble-Gagnere G."/>
            <person name="Wang J."/>
            <person name="Hirakawa H."/>
            <person name="Shirasawa K."/>
            <person name="Vercoe P."/>
            <person name="Stefanova K."/>
            <person name="Durmic Z."/>
            <person name="Nichols P."/>
            <person name="Revell C."/>
            <person name="Isobe S.N."/>
            <person name="Edwards D."/>
            <person name="Erskine W."/>
        </authorList>
    </citation>
    <scope>NUCLEOTIDE SEQUENCE [LARGE SCALE GENOMIC DNA]</scope>
    <source>
        <strain evidence="3">cv. Daliak</strain>
    </source>
</reference>
<evidence type="ECO:0000313" key="3">
    <source>
        <dbReference type="Proteomes" id="UP000242715"/>
    </source>
</evidence>
<dbReference type="Proteomes" id="UP000242715">
    <property type="component" value="Unassembled WGS sequence"/>
</dbReference>
<organism evidence="2 3">
    <name type="scientific">Trifolium subterraneum</name>
    <name type="common">Subterranean clover</name>
    <dbReference type="NCBI Taxonomy" id="3900"/>
    <lineage>
        <taxon>Eukaryota</taxon>
        <taxon>Viridiplantae</taxon>
        <taxon>Streptophyta</taxon>
        <taxon>Embryophyta</taxon>
        <taxon>Tracheophyta</taxon>
        <taxon>Spermatophyta</taxon>
        <taxon>Magnoliopsida</taxon>
        <taxon>eudicotyledons</taxon>
        <taxon>Gunneridae</taxon>
        <taxon>Pentapetalae</taxon>
        <taxon>rosids</taxon>
        <taxon>fabids</taxon>
        <taxon>Fabales</taxon>
        <taxon>Fabaceae</taxon>
        <taxon>Papilionoideae</taxon>
        <taxon>50 kb inversion clade</taxon>
        <taxon>NPAAA clade</taxon>
        <taxon>Hologalegina</taxon>
        <taxon>IRL clade</taxon>
        <taxon>Trifolieae</taxon>
        <taxon>Trifolium</taxon>
    </lineage>
</organism>
<dbReference type="OrthoDB" id="1436441at2759"/>
<proteinExistence type="predicted"/>
<dbReference type="EMBL" id="DF973855">
    <property type="protein sequence ID" value="GAU41272.1"/>
    <property type="molecule type" value="Genomic_DNA"/>
</dbReference>
<name>A0A2Z6NY52_TRISU</name>
<evidence type="ECO:0000313" key="2">
    <source>
        <dbReference type="EMBL" id="GAU41272.1"/>
    </source>
</evidence>
<gene>
    <name evidence="2" type="ORF">TSUD_349120</name>
</gene>
<sequence length="630" mass="71419">MASSSQPSTTATVLPQITNFGDDLEVSGNLATRTISQIKMIREKKIYFESLSVNNFKVKELFKSQGTEQYFNLLDGQIFANLVQEFWMKAWVFDRQYVTAQEEEIISINPEMAGKTRKEMGLQPFTEPEIHSNIGGLKIKILKGHFAALLRITNSGKQIKNYEKADIGIHRKTLEKIIERPTVYSKDGEELDKTGLHGKTCILTDEMYVVFRILIHCHIPRSGGKDIVSYPHRHMLYFLKTGVKINFVNHIFSTLCNEISKGINSDNPVKIHIVYPRLLSALFEHTDLVDLLKPYYPTLIESEPIEVFDVHSLKNMKFIATVIPKPPTESEAVRQQLYCGDLPIISKADDLEVIKNFLQQVYQDTNILIPLSVVPEAPEMKTMPKRKRSKFIKKQSESSAKKLISHSPQMPPKVTPSEPRTQTQTTVDITDSETNPPYTPDHHISQEVTPSTPPIIRLSTSSLLESLQHDLLHLTYLRDEAVIPPDDLFHEFHKIQDYFHASMNALATQYVKESTTTTLVKFSCSAHKRRITDYPFLQDELSADFMEFIICFTIAEAATYFDFGEEERYICNAPRHTQDVEVATSPNAPSSGDKEIPCLTIAQDDHTVVPVGPSDADITARLDAQQPPNP</sequence>
<feature type="region of interest" description="Disordered" evidence="1">
    <location>
        <begin position="398"/>
        <end position="452"/>
    </location>
</feature>
<protein>
    <submittedName>
        <fullName evidence="2">Uncharacterized protein</fullName>
    </submittedName>
</protein>
<dbReference type="AlphaFoldDB" id="A0A2Z6NY52"/>
<accession>A0A2Z6NY52</accession>
<keyword evidence="3" id="KW-1185">Reference proteome</keyword>
<feature type="compositionally biased region" description="Polar residues" evidence="1">
    <location>
        <begin position="418"/>
        <end position="436"/>
    </location>
</feature>
<evidence type="ECO:0000256" key="1">
    <source>
        <dbReference type="SAM" id="MobiDB-lite"/>
    </source>
</evidence>